<keyword evidence="6 7" id="KW-0472">Membrane</keyword>
<dbReference type="Proteomes" id="UP000321577">
    <property type="component" value="Unassembled WGS sequence"/>
</dbReference>
<sequence>MPSAPLFLALRYLRPKRSFVSIITLISILGVMLGVGVLVVVMSVFKGWQVEFKKLLLGFEPHIVLVQDAPPRGELPEGVTPPPRLDWRELQKQMLKRPGVVSATPIVEGVGFIRNGKSDPEGAQLLGLKEGTDNALLTKLERHKLEGKFDLKSDNIIITDKLAKKLKVKLGDTLGVLAGDTIRQMIRDLRAADEEKDAAKAKAAKEDIVVVPKELVVTAILRADTAGERCYVPLFIGQELYNYGGDVSGIEIELSEPDAADQLSYDWMNSEQWPFDWRPRTWTENHGFMLQTVENQKSLLYFLLFFIILVAAFCVMNTTITVTVQKRKEIGILTALGTKASQIISIFLTQAGIVAAVGIVAGLAGGFTVLHFRNDLRQWVAAQTGRDFFPQDIYFLSEIPAKIEAADLGSICGLALVLCVLAALIPAWFAAKVDPAVALRE</sequence>
<dbReference type="OrthoDB" id="9808461at2"/>
<evidence type="ECO:0000256" key="2">
    <source>
        <dbReference type="ARBA" id="ARBA00005236"/>
    </source>
</evidence>
<evidence type="ECO:0000256" key="5">
    <source>
        <dbReference type="ARBA" id="ARBA00022989"/>
    </source>
</evidence>
<dbReference type="GO" id="GO:0044874">
    <property type="term" value="P:lipoprotein localization to outer membrane"/>
    <property type="evidence" value="ECO:0007669"/>
    <property type="project" value="TreeGrafter"/>
</dbReference>
<evidence type="ECO:0000259" key="8">
    <source>
        <dbReference type="Pfam" id="PF02687"/>
    </source>
</evidence>
<feature type="transmembrane region" description="Helical" evidence="7">
    <location>
        <begin position="20"/>
        <end position="45"/>
    </location>
</feature>
<feature type="transmembrane region" description="Helical" evidence="7">
    <location>
        <begin position="411"/>
        <end position="431"/>
    </location>
</feature>
<comment type="caution">
    <text evidence="10">The sequence shown here is derived from an EMBL/GenBank/DDBJ whole genome shotgun (WGS) entry which is preliminary data.</text>
</comment>
<accession>A0A512MF17</accession>
<feature type="transmembrane region" description="Helical" evidence="7">
    <location>
        <begin position="299"/>
        <end position="323"/>
    </location>
</feature>
<feature type="domain" description="MacB-like periplasmic core" evidence="9">
    <location>
        <begin position="24"/>
        <end position="263"/>
    </location>
</feature>
<dbReference type="PANTHER" id="PTHR30489:SF0">
    <property type="entry name" value="LIPOPROTEIN-RELEASING SYSTEM TRANSMEMBRANE PROTEIN LOLE"/>
    <property type="match status" value="1"/>
</dbReference>
<organism evidence="10 11">
    <name type="scientific">Brevifollis gellanilyticus</name>
    <dbReference type="NCBI Taxonomy" id="748831"/>
    <lineage>
        <taxon>Bacteria</taxon>
        <taxon>Pseudomonadati</taxon>
        <taxon>Verrucomicrobiota</taxon>
        <taxon>Verrucomicrobiia</taxon>
        <taxon>Verrucomicrobiales</taxon>
        <taxon>Verrucomicrobiaceae</taxon>
    </lineage>
</organism>
<dbReference type="InterPro" id="IPR025857">
    <property type="entry name" value="MacB_PCD"/>
</dbReference>
<feature type="domain" description="ABC3 transporter permease C-terminal" evidence="8">
    <location>
        <begin position="302"/>
        <end position="435"/>
    </location>
</feature>
<gene>
    <name evidence="10" type="ORF">BGE01nite_45870</name>
</gene>
<evidence type="ECO:0000256" key="3">
    <source>
        <dbReference type="ARBA" id="ARBA00022475"/>
    </source>
</evidence>
<dbReference type="AlphaFoldDB" id="A0A512MF17"/>
<dbReference type="InterPro" id="IPR003838">
    <property type="entry name" value="ABC3_permease_C"/>
</dbReference>
<name>A0A512MF17_9BACT</name>
<evidence type="ECO:0000256" key="7">
    <source>
        <dbReference type="SAM" id="Phobius"/>
    </source>
</evidence>
<dbReference type="RefSeq" id="WP_146854052.1">
    <property type="nucleotide sequence ID" value="NZ_BKAG01000046.1"/>
</dbReference>
<dbReference type="EMBL" id="BKAG01000046">
    <property type="protein sequence ID" value="GEP45296.1"/>
    <property type="molecule type" value="Genomic_DNA"/>
</dbReference>
<evidence type="ECO:0008006" key="12">
    <source>
        <dbReference type="Google" id="ProtNLM"/>
    </source>
</evidence>
<dbReference type="InterPro" id="IPR051447">
    <property type="entry name" value="Lipoprotein-release_system"/>
</dbReference>
<evidence type="ECO:0000259" key="9">
    <source>
        <dbReference type="Pfam" id="PF12704"/>
    </source>
</evidence>
<evidence type="ECO:0000313" key="11">
    <source>
        <dbReference type="Proteomes" id="UP000321577"/>
    </source>
</evidence>
<comment type="subcellular location">
    <subcellularLocation>
        <location evidence="1">Cell membrane</location>
        <topology evidence="1">Multi-pass membrane protein</topology>
    </subcellularLocation>
</comment>
<evidence type="ECO:0000256" key="4">
    <source>
        <dbReference type="ARBA" id="ARBA00022692"/>
    </source>
</evidence>
<feature type="transmembrane region" description="Helical" evidence="7">
    <location>
        <begin position="343"/>
        <end position="370"/>
    </location>
</feature>
<keyword evidence="11" id="KW-1185">Reference proteome</keyword>
<evidence type="ECO:0000256" key="1">
    <source>
        <dbReference type="ARBA" id="ARBA00004651"/>
    </source>
</evidence>
<dbReference type="Pfam" id="PF02687">
    <property type="entry name" value="FtsX"/>
    <property type="match status" value="1"/>
</dbReference>
<evidence type="ECO:0000313" key="10">
    <source>
        <dbReference type="EMBL" id="GEP45296.1"/>
    </source>
</evidence>
<dbReference type="Pfam" id="PF12704">
    <property type="entry name" value="MacB_PCD"/>
    <property type="match status" value="1"/>
</dbReference>
<dbReference type="PANTHER" id="PTHR30489">
    <property type="entry name" value="LIPOPROTEIN-RELEASING SYSTEM TRANSMEMBRANE PROTEIN LOLE"/>
    <property type="match status" value="1"/>
</dbReference>
<comment type="similarity">
    <text evidence="2">Belongs to the ABC-4 integral membrane protein family. LolC/E subfamily.</text>
</comment>
<keyword evidence="5 7" id="KW-1133">Transmembrane helix</keyword>
<protein>
    <recommendedName>
        <fullName evidence="12">ABC transporter permease</fullName>
    </recommendedName>
</protein>
<dbReference type="GO" id="GO:0098797">
    <property type="term" value="C:plasma membrane protein complex"/>
    <property type="evidence" value="ECO:0007669"/>
    <property type="project" value="TreeGrafter"/>
</dbReference>
<reference evidence="10 11" key="1">
    <citation type="submission" date="2019-07" db="EMBL/GenBank/DDBJ databases">
        <title>Whole genome shotgun sequence of Brevifollis gellanilyticus NBRC 108608.</title>
        <authorList>
            <person name="Hosoyama A."/>
            <person name="Uohara A."/>
            <person name="Ohji S."/>
            <person name="Ichikawa N."/>
        </authorList>
    </citation>
    <scope>NUCLEOTIDE SEQUENCE [LARGE SCALE GENOMIC DNA]</scope>
    <source>
        <strain evidence="10 11">NBRC 108608</strain>
    </source>
</reference>
<proteinExistence type="inferred from homology"/>
<keyword evidence="3" id="KW-1003">Cell membrane</keyword>
<keyword evidence="4 7" id="KW-0812">Transmembrane</keyword>
<evidence type="ECO:0000256" key="6">
    <source>
        <dbReference type="ARBA" id="ARBA00023136"/>
    </source>
</evidence>